<protein>
    <submittedName>
        <fullName evidence="1">Putative LOC101742186 [Bombyx mori]</fullName>
    </submittedName>
</protein>
<organism evidence="1">
    <name type="scientific">Lepeophtheirus salmonis</name>
    <name type="common">Salmon louse</name>
    <name type="synonym">Caligus salmonis</name>
    <dbReference type="NCBI Taxonomy" id="72036"/>
    <lineage>
        <taxon>Eukaryota</taxon>
        <taxon>Metazoa</taxon>
        <taxon>Ecdysozoa</taxon>
        <taxon>Arthropoda</taxon>
        <taxon>Crustacea</taxon>
        <taxon>Multicrustacea</taxon>
        <taxon>Hexanauplia</taxon>
        <taxon>Copepoda</taxon>
        <taxon>Siphonostomatoida</taxon>
        <taxon>Caligidae</taxon>
        <taxon>Lepeophtheirus</taxon>
    </lineage>
</organism>
<accession>A0A0K2VDY3</accession>
<proteinExistence type="predicted"/>
<reference evidence="1" key="1">
    <citation type="submission" date="2014-05" db="EMBL/GenBank/DDBJ databases">
        <authorList>
            <person name="Chronopoulou M."/>
        </authorList>
    </citation>
    <scope>NUCLEOTIDE SEQUENCE</scope>
    <source>
        <tissue evidence="1">Whole organism</tissue>
    </source>
</reference>
<evidence type="ECO:0000313" key="1">
    <source>
        <dbReference type="EMBL" id="CDW48689.1"/>
    </source>
</evidence>
<dbReference type="EMBL" id="HACA01031328">
    <property type="protein sequence ID" value="CDW48689.1"/>
    <property type="molecule type" value="Transcribed_RNA"/>
</dbReference>
<sequence length="62" mass="7456">MFRRSCCLFKENKKSVLQDLHSKLCHPAVSRLLHYVRARILPFSTSDVRSFCRIWAQFKPRF</sequence>
<name>A0A0K2VDY3_LEPSM</name>
<dbReference type="AlphaFoldDB" id="A0A0K2VDY3"/>